<dbReference type="Gene3D" id="3.30.565.60">
    <property type="match status" value="1"/>
</dbReference>
<dbReference type="Pfam" id="PF09339">
    <property type="entry name" value="HTH_IclR"/>
    <property type="match status" value="1"/>
</dbReference>
<dbReference type="SUPFAM" id="SSF46785">
    <property type="entry name" value="Winged helix' DNA-binding domain"/>
    <property type="match status" value="1"/>
</dbReference>
<protein>
    <submittedName>
        <fullName evidence="3">ATP-binding protein</fullName>
    </submittedName>
</protein>
<dbReference type="GO" id="GO:0006355">
    <property type="term" value="P:regulation of DNA-templated transcription"/>
    <property type="evidence" value="ECO:0007669"/>
    <property type="project" value="InterPro"/>
</dbReference>
<evidence type="ECO:0000259" key="2">
    <source>
        <dbReference type="Pfam" id="PF09339"/>
    </source>
</evidence>
<dbReference type="Pfam" id="PF04326">
    <property type="entry name" value="SLFN_AlbA_2"/>
    <property type="match status" value="1"/>
</dbReference>
<dbReference type="Pfam" id="PF13749">
    <property type="entry name" value="HATPase_c_4"/>
    <property type="match status" value="1"/>
</dbReference>
<organism evidence="3 4">
    <name type="scientific">Corynebacterium pseudodiphtheriticum</name>
    <dbReference type="NCBI Taxonomy" id="37637"/>
    <lineage>
        <taxon>Bacteria</taxon>
        <taxon>Bacillati</taxon>
        <taxon>Actinomycetota</taxon>
        <taxon>Actinomycetes</taxon>
        <taxon>Mycobacteriales</taxon>
        <taxon>Corynebacteriaceae</taxon>
        <taxon>Corynebacterium</taxon>
    </lineage>
</organism>
<evidence type="ECO:0000259" key="1">
    <source>
        <dbReference type="Pfam" id="PF04326"/>
    </source>
</evidence>
<dbReference type="InterPro" id="IPR038475">
    <property type="entry name" value="RecG_C_sf"/>
</dbReference>
<proteinExistence type="predicted"/>
<feature type="domain" description="Schlafen AlbA-2" evidence="1">
    <location>
        <begin position="26"/>
        <end position="133"/>
    </location>
</feature>
<feature type="domain" description="HTH iclR-type" evidence="2">
    <location>
        <begin position="408"/>
        <end position="452"/>
    </location>
</feature>
<reference evidence="3" key="1">
    <citation type="submission" date="2023-05" db="EMBL/GenBank/DDBJ databases">
        <title>Metabolic capabilities are highly conserved among human nasal-associated Corynebacterium species in pangenomic analyses.</title>
        <authorList>
            <person name="Tran T.H."/>
            <person name="Roberts A.Q."/>
            <person name="Escapa I.F."/>
            <person name="Gao W."/>
            <person name="Conlan S."/>
            <person name="Kong H."/>
            <person name="Segre J.A."/>
            <person name="Kelly M.S."/>
            <person name="Lemon K.P."/>
        </authorList>
    </citation>
    <scope>NUCLEOTIDE SEQUENCE</scope>
    <source>
        <strain evidence="3">KPL2773</strain>
    </source>
</reference>
<dbReference type="GO" id="GO:0003677">
    <property type="term" value="F:DNA binding"/>
    <property type="evidence" value="ECO:0007669"/>
    <property type="project" value="InterPro"/>
</dbReference>
<evidence type="ECO:0000313" key="3">
    <source>
        <dbReference type="EMBL" id="MDK4307064.1"/>
    </source>
</evidence>
<dbReference type="AlphaFoldDB" id="A0AAP4F5F8"/>
<keyword evidence="3" id="KW-0547">Nucleotide-binding</keyword>
<dbReference type="InterPro" id="IPR036388">
    <property type="entry name" value="WH-like_DNA-bd_sf"/>
</dbReference>
<dbReference type="Gene3D" id="1.10.10.10">
    <property type="entry name" value="Winged helix-like DNA-binding domain superfamily/Winged helix DNA-binding domain"/>
    <property type="match status" value="1"/>
</dbReference>
<dbReference type="InterPro" id="IPR007421">
    <property type="entry name" value="Schlafen_AlbA_2_dom"/>
</dbReference>
<dbReference type="Proteomes" id="UP001224412">
    <property type="component" value="Unassembled WGS sequence"/>
</dbReference>
<dbReference type="PANTHER" id="PTHR30595">
    <property type="entry name" value="GLPR-RELATED TRANSCRIPTIONAL REPRESSOR"/>
    <property type="match status" value="1"/>
</dbReference>
<keyword evidence="3" id="KW-0067">ATP-binding</keyword>
<evidence type="ECO:0000313" key="4">
    <source>
        <dbReference type="Proteomes" id="UP001224412"/>
    </source>
</evidence>
<dbReference type="EMBL" id="JASNVH010000008">
    <property type="protein sequence ID" value="MDK4307064.1"/>
    <property type="molecule type" value="Genomic_DNA"/>
</dbReference>
<dbReference type="RefSeq" id="WP_284589129.1">
    <property type="nucleotide sequence ID" value="NZ_JASNUC010000011.1"/>
</dbReference>
<dbReference type="PANTHER" id="PTHR30595:SF6">
    <property type="entry name" value="SCHLAFEN ALBA-2 DOMAIN-CONTAINING PROTEIN"/>
    <property type="match status" value="1"/>
</dbReference>
<dbReference type="InterPro" id="IPR038461">
    <property type="entry name" value="Schlafen_AlbA_2_dom_sf"/>
</dbReference>
<name>A0AAP4F5F8_9CORY</name>
<sequence length="468" mass="52053">MTAVEVDQALSLPAEQAVSALLKLPESQWYERKSGAVKPIDFAKPLIAMANAEGGVVVAGLHGGKVSPVSDKQENELRRVAHNFIDPPVRLSIEELVTDEGKVLVFRVGMSEYVHQDNRGDCYQRMGDSTLKLSFAQRQELEWDRGASRFESTPVPGGGSFDEVLDPEKVEKFRALLTSSSPQLALQARDLLTRKGEVTVAAALLFAHRPQIFYPNAHVRILRYDDNDRGVGRRQNLVYGGDIRAEGSIPEQLCAATEAIEQLMPKRQALGDAGRFVPHPIVPKDAWLEGLVNALVHRSYSMGGDHIRVEIFPNRIEITNPGRFLGLNRIDNPEQISRNARNPRIARVCADLGITQELGEGIRRIFQEMRTSGLVDPVYEQVNESVKLTLHASNAIPADLTRDLGRAALEILKVLRQSQKQLGTGEITELVSLARPTVLRHLKELHSRSLVVWHKQSPNDPRATWSLE</sequence>
<comment type="caution">
    <text evidence="3">The sequence shown here is derived from an EMBL/GenBank/DDBJ whole genome shotgun (WGS) entry which is preliminary data.</text>
</comment>
<dbReference type="GO" id="GO:0005524">
    <property type="term" value="F:ATP binding"/>
    <property type="evidence" value="ECO:0007669"/>
    <property type="project" value="UniProtKB-KW"/>
</dbReference>
<dbReference type="InterPro" id="IPR036390">
    <property type="entry name" value="WH_DNA-bd_sf"/>
</dbReference>
<accession>A0AAP4F5F8</accession>
<dbReference type="InterPro" id="IPR005471">
    <property type="entry name" value="Tscrpt_reg_IclR_N"/>
</dbReference>
<gene>
    <name evidence="3" type="ORF">QPX42_05830</name>
</gene>
<dbReference type="Gene3D" id="3.30.950.30">
    <property type="entry name" value="Schlafen, AAA domain"/>
    <property type="match status" value="1"/>
</dbReference>